<dbReference type="InterPro" id="IPR051251">
    <property type="entry name" value="STK_FNIP-Repeat"/>
</dbReference>
<dbReference type="EMBL" id="AJWJ01000031">
    <property type="protein sequence ID" value="KAF2077351.1"/>
    <property type="molecule type" value="Genomic_DNA"/>
</dbReference>
<evidence type="ECO:0000256" key="1">
    <source>
        <dbReference type="ARBA" id="ARBA00022737"/>
    </source>
</evidence>
<organism evidence="2 3">
    <name type="scientific">Polysphondylium violaceum</name>
    <dbReference type="NCBI Taxonomy" id="133409"/>
    <lineage>
        <taxon>Eukaryota</taxon>
        <taxon>Amoebozoa</taxon>
        <taxon>Evosea</taxon>
        <taxon>Eumycetozoa</taxon>
        <taxon>Dictyostelia</taxon>
        <taxon>Dictyosteliales</taxon>
        <taxon>Dictyosteliaceae</taxon>
        <taxon>Polysphondylium</taxon>
    </lineage>
</organism>
<dbReference type="AlphaFoldDB" id="A0A8J4Q9H8"/>
<proteinExistence type="predicted"/>
<reference evidence="2" key="1">
    <citation type="submission" date="2020-01" db="EMBL/GenBank/DDBJ databases">
        <title>Development of genomics and gene disruption for Polysphondylium violaceum indicates a role for the polyketide synthase stlB in stalk morphogenesis.</title>
        <authorList>
            <person name="Narita B."/>
            <person name="Kawabe Y."/>
            <person name="Kin K."/>
            <person name="Saito T."/>
            <person name="Gibbs R."/>
            <person name="Kuspa A."/>
            <person name="Muzny D."/>
            <person name="Queller D."/>
            <person name="Richards S."/>
            <person name="Strassman J."/>
            <person name="Sucgang R."/>
            <person name="Worley K."/>
            <person name="Schaap P."/>
        </authorList>
    </citation>
    <scope>NUCLEOTIDE SEQUENCE</scope>
    <source>
        <strain evidence="2">QSvi11</strain>
    </source>
</reference>
<gene>
    <name evidence="2" type="ORF">CYY_001354</name>
</gene>
<dbReference type="Proteomes" id="UP000695562">
    <property type="component" value="Unassembled WGS sequence"/>
</dbReference>
<name>A0A8J4Q9H8_9MYCE</name>
<sequence>MKNSNCNNNGHNSNNINYLFFFIWRSSFLSRKIKSYQLADLKQITCTIAYLNENIRYINNTTKDLKIRFIVNNQDDIKEYGDCQHKELITSILWNQSLSNKRLSSFSNHSGADNSSGGSCCLTNSVTHLKISKRVSQLDPHLIPDSVESLKFYQLKAPLRSDNHSLPVNLKTLKCFSLKSKIESLPDTLESISIKSRYNFEFPNTFVWPSKLNKLHINAKFYSKFPVGVKESYVIAFIKPTTLPGGYCLSDPSGARLESHQLANLTKLKVIHSTYWSPGLLPNTLQHAHLVCFWELVPGVLPHSITKLKLIHNHAIPAGFLPPNLKTLIDFGETEVPYPNAIPTGVTTLSMHYFRPILRDTIPSSVTCLDISNCNTPDDLVVPPSVAEYSFGRRQHTIAIPHTVRQVFIDNRVQHWYKTDTFALPAHCTHLTLAKDKGVHGIAFNDSLRHVCVKKMKCKMLFPDHIQHMTISILFHDLATHLLPANLRSLKIKQAISSNVKIKSLPLHLKFLHLPSRRNLQCTVPKSVLLSIAQSYDTIDDGSEEFVNIDTNLLDQV</sequence>
<keyword evidence="3" id="KW-1185">Reference proteome</keyword>
<protein>
    <submittedName>
        <fullName evidence="2">Uncharacterized protein</fullName>
    </submittedName>
</protein>
<dbReference type="InterPro" id="IPR008615">
    <property type="entry name" value="FNIP"/>
</dbReference>
<evidence type="ECO:0000313" key="2">
    <source>
        <dbReference type="EMBL" id="KAF2077351.1"/>
    </source>
</evidence>
<comment type="caution">
    <text evidence="2">The sequence shown here is derived from an EMBL/GenBank/DDBJ whole genome shotgun (WGS) entry which is preliminary data.</text>
</comment>
<evidence type="ECO:0000313" key="3">
    <source>
        <dbReference type="Proteomes" id="UP000695562"/>
    </source>
</evidence>
<dbReference type="Pfam" id="PF05725">
    <property type="entry name" value="FNIP"/>
    <property type="match status" value="2"/>
</dbReference>
<dbReference type="PANTHER" id="PTHR32134">
    <property type="entry name" value="FNIP REPEAT-CONTAINING PROTEIN"/>
    <property type="match status" value="1"/>
</dbReference>
<dbReference type="PANTHER" id="PTHR32134:SF169">
    <property type="entry name" value="FNIP REPEAT-CONTAINING PROTEIN-RELATED"/>
    <property type="match status" value="1"/>
</dbReference>
<accession>A0A8J4Q9H8</accession>
<keyword evidence="1" id="KW-0677">Repeat</keyword>